<name>A0ABM8Q7U6_9BACT</name>
<comment type="caution">
    <text evidence="3">The sequence shown here is derived from an EMBL/GenBank/DDBJ whole genome shotgun (WGS) entry which is preliminary data.</text>
</comment>
<feature type="transmembrane region" description="Helical" evidence="2">
    <location>
        <begin position="21"/>
        <end position="46"/>
    </location>
</feature>
<keyword evidence="2" id="KW-0812">Transmembrane</keyword>
<keyword evidence="2" id="KW-1133">Transmembrane helix</keyword>
<protein>
    <recommendedName>
        <fullName evidence="5">Septum formation initiator</fullName>
    </recommendedName>
</protein>
<feature type="coiled-coil region" evidence="1">
    <location>
        <begin position="54"/>
        <end position="81"/>
    </location>
</feature>
<proteinExistence type="predicted"/>
<reference evidence="3 4" key="1">
    <citation type="submission" date="2020-11" db="EMBL/GenBank/DDBJ databases">
        <authorList>
            <person name="Peeters C."/>
        </authorList>
    </citation>
    <scope>NUCLEOTIDE SEQUENCE [LARGE SCALE GENOMIC DNA]</scope>
    <source>
        <strain evidence="3 4">LMG 7974</strain>
    </source>
</reference>
<evidence type="ECO:0000256" key="2">
    <source>
        <dbReference type="SAM" id="Phobius"/>
    </source>
</evidence>
<evidence type="ECO:0000256" key="1">
    <source>
        <dbReference type="SAM" id="Coils"/>
    </source>
</evidence>
<accession>A0ABM8Q7U6</accession>
<evidence type="ECO:0008006" key="5">
    <source>
        <dbReference type="Google" id="ProtNLM"/>
    </source>
</evidence>
<evidence type="ECO:0000313" key="3">
    <source>
        <dbReference type="EMBL" id="CAD7289022.1"/>
    </source>
</evidence>
<keyword evidence="2" id="KW-0472">Membrane</keyword>
<keyword evidence="4" id="KW-1185">Reference proteome</keyword>
<dbReference type="Proteomes" id="UP000789803">
    <property type="component" value="Unassembled WGS sequence"/>
</dbReference>
<evidence type="ECO:0000313" key="4">
    <source>
        <dbReference type="Proteomes" id="UP000789803"/>
    </source>
</evidence>
<keyword evidence="1" id="KW-0175">Coiled coil</keyword>
<sequence>MSEILKEYDDSQKKSKKAYSFLVFLKYLGVSFCVVMLGMYVGNIMFGKRSLDVMLGLQHQKERLKNDVEYLKKQNARLLKEYFELKELEPESTKK</sequence>
<dbReference type="EMBL" id="CAJHOF010000011">
    <property type="protein sequence ID" value="CAD7289022.1"/>
    <property type="molecule type" value="Genomic_DNA"/>
</dbReference>
<dbReference type="RefSeq" id="WP_229933093.1">
    <property type="nucleotide sequence ID" value="NZ_CAJHOF010000011.1"/>
</dbReference>
<organism evidence="3 4">
    <name type="scientific">Campylobacter majalis</name>
    <dbReference type="NCBI Taxonomy" id="2790656"/>
    <lineage>
        <taxon>Bacteria</taxon>
        <taxon>Pseudomonadati</taxon>
        <taxon>Campylobacterota</taxon>
        <taxon>Epsilonproteobacteria</taxon>
        <taxon>Campylobacterales</taxon>
        <taxon>Campylobacteraceae</taxon>
        <taxon>Campylobacter</taxon>
    </lineage>
</organism>
<gene>
    <name evidence="3" type="ORF">LMG7974_01302</name>
</gene>